<protein>
    <recommendedName>
        <fullName evidence="1">SnoaL-like domain-containing protein</fullName>
    </recommendedName>
</protein>
<dbReference type="PANTHER" id="PTHR41252">
    <property type="entry name" value="BLR2505 PROTEIN"/>
    <property type="match status" value="1"/>
</dbReference>
<dbReference type="RefSeq" id="WP_189714860.1">
    <property type="nucleotide sequence ID" value="NZ_BMSA01000021.1"/>
</dbReference>
<dbReference type="EMBL" id="BMSA01000021">
    <property type="protein sequence ID" value="GGT74466.1"/>
    <property type="molecule type" value="Genomic_DNA"/>
</dbReference>
<dbReference type="AlphaFoldDB" id="A0A918HKH3"/>
<evidence type="ECO:0000313" key="3">
    <source>
        <dbReference type="Proteomes" id="UP000646776"/>
    </source>
</evidence>
<reference evidence="2" key="1">
    <citation type="journal article" date="2014" name="Int. J. Syst. Evol. Microbiol.">
        <title>Complete genome sequence of Corynebacterium casei LMG S-19264T (=DSM 44701T), isolated from a smear-ripened cheese.</title>
        <authorList>
            <consortium name="US DOE Joint Genome Institute (JGI-PGF)"/>
            <person name="Walter F."/>
            <person name="Albersmeier A."/>
            <person name="Kalinowski J."/>
            <person name="Ruckert C."/>
        </authorList>
    </citation>
    <scope>NUCLEOTIDE SEQUENCE</scope>
    <source>
        <strain evidence="2">JCM 4125</strain>
    </source>
</reference>
<dbReference type="Gene3D" id="3.10.450.50">
    <property type="match status" value="1"/>
</dbReference>
<dbReference type="Pfam" id="PF12680">
    <property type="entry name" value="SnoaL_2"/>
    <property type="match status" value="1"/>
</dbReference>
<name>A0A918HKH3_9ACTN</name>
<evidence type="ECO:0000259" key="1">
    <source>
        <dbReference type="Pfam" id="PF12680"/>
    </source>
</evidence>
<dbReference type="InterPro" id="IPR032710">
    <property type="entry name" value="NTF2-like_dom_sf"/>
</dbReference>
<dbReference type="InterPro" id="IPR037401">
    <property type="entry name" value="SnoaL-like"/>
</dbReference>
<evidence type="ECO:0000313" key="2">
    <source>
        <dbReference type="EMBL" id="GGT74466.1"/>
    </source>
</evidence>
<organism evidence="2 3">
    <name type="scientific">Streptomyces phaeofaciens</name>
    <dbReference type="NCBI Taxonomy" id="68254"/>
    <lineage>
        <taxon>Bacteria</taxon>
        <taxon>Bacillati</taxon>
        <taxon>Actinomycetota</taxon>
        <taxon>Actinomycetes</taxon>
        <taxon>Kitasatosporales</taxon>
        <taxon>Streptomycetaceae</taxon>
        <taxon>Streptomyces</taxon>
    </lineage>
</organism>
<accession>A0A918HKH3</accession>
<reference evidence="2" key="2">
    <citation type="submission" date="2020-09" db="EMBL/GenBank/DDBJ databases">
        <authorList>
            <person name="Sun Q."/>
            <person name="Ohkuma M."/>
        </authorList>
    </citation>
    <scope>NUCLEOTIDE SEQUENCE</scope>
    <source>
        <strain evidence="2">JCM 4125</strain>
    </source>
</reference>
<dbReference type="PANTHER" id="PTHR41252:SF1">
    <property type="entry name" value="BLR2505 PROTEIN"/>
    <property type="match status" value="1"/>
</dbReference>
<proteinExistence type="predicted"/>
<comment type="caution">
    <text evidence="2">The sequence shown here is derived from an EMBL/GenBank/DDBJ whole genome shotgun (WGS) entry which is preliminary data.</text>
</comment>
<feature type="domain" description="SnoaL-like" evidence="1">
    <location>
        <begin position="14"/>
        <end position="123"/>
    </location>
</feature>
<dbReference type="SUPFAM" id="SSF54427">
    <property type="entry name" value="NTF2-like"/>
    <property type="match status" value="1"/>
</dbReference>
<gene>
    <name evidence="2" type="ORF">GCM10010226_60500</name>
</gene>
<dbReference type="Proteomes" id="UP000646776">
    <property type="component" value="Unassembled WGS sequence"/>
</dbReference>
<sequence length="138" mass="15101">MTTAAAARTTDETVDAFFAAFGAGDSEALLGQFADTVDFHVVGAPNVPWTGSRSTKDEIAEFFGLFPQLLSGPESFEVTTRVTQGEDAVVIANCVFEVIATKKKFHNRYALHFTVVDGHIARYHMYEDSYAIHEAFTA</sequence>
<keyword evidence="3" id="KW-1185">Reference proteome</keyword>